<dbReference type="AlphaFoldDB" id="A0A397SDN9"/>
<name>A0A397SDN9_9GLOM</name>
<evidence type="ECO:0000313" key="3">
    <source>
        <dbReference type="Proteomes" id="UP000265703"/>
    </source>
</evidence>
<protein>
    <submittedName>
        <fullName evidence="2">Uncharacterized protein</fullName>
    </submittedName>
</protein>
<feature type="compositionally biased region" description="Basic and acidic residues" evidence="1">
    <location>
        <begin position="284"/>
        <end position="302"/>
    </location>
</feature>
<dbReference type="EMBL" id="QKYT01000626">
    <property type="protein sequence ID" value="RIA82836.1"/>
    <property type="molecule type" value="Genomic_DNA"/>
</dbReference>
<organism evidence="2 3">
    <name type="scientific">Glomus cerebriforme</name>
    <dbReference type="NCBI Taxonomy" id="658196"/>
    <lineage>
        <taxon>Eukaryota</taxon>
        <taxon>Fungi</taxon>
        <taxon>Fungi incertae sedis</taxon>
        <taxon>Mucoromycota</taxon>
        <taxon>Glomeromycotina</taxon>
        <taxon>Glomeromycetes</taxon>
        <taxon>Glomerales</taxon>
        <taxon>Glomeraceae</taxon>
        <taxon>Glomus</taxon>
    </lineage>
</organism>
<dbReference type="Proteomes" id="UP000265703">
    <property type="component" value="Unassembled WGS sequence"/>
</dbReference>
<evidence type="ECO:0000313" key="2">
    <source>
        <dbReference type="EMBL" id="RIA82836.1"/>
    </source>
</evidence>
<feature type="region of interest" description="Disordered" evidence="1">
    <location>
        <begin position="279"/>
        <end position="302"/>
    </location>
</feature>
<reference evidence="2 3" key="1">
    <citation type="submission" date="2018-06" db="EMBL/GenBank/DDBJ databases">
        <title>Comparative genomics reveals the genomic features of Rhizophagus irregularis, R. cerebriforme, R. diaphanum and Gigaspora rosea, and their symbiotic lifestyle signature.</title>
        <authorList>
            <person name="Morin E."/>
            <person name="San Clemente H."/>
            <person name="Chen E.C.H."/>
            <person name="De La Providencia I."/>
            <person name="Hainaut M."/>
            <person name="Kuo A."/>
            <person name="Kohler A."/>
            <person name="Murat C."/>
            <person name="Tang N."/>
            <person name="Roy S."/>
            <person name="Loubradou J."/>
            <person name="Henrissat B."/>
            <person name="Grigoriev I.V."/>
            <person name="Corradi N."/>
            <person name="Roux C."/>
            <person name="Martin F.M."/>
        </authorList>
    </citation>
    <scope>NUCLEOTIDE SEQUENCE [LARGE SCALE GENOMIC DNA]</scope>
    <source>
        <strain evidence="2 3">DAOM 227022</strain>
    </source>
</reference>
<feature type="compositionally biased region" description="Basic and acidic residues" evidence="1">
    <location>
        <begin position="163"/>
        <end position="193"/>
    </location>
</feature>
<proteinExistence type="predicted"/>
<comment type="caution">
    <text evidence="2">The sequence shown here is derived from an EMBL/GenBank/DDBJ whole genome shotgun (WGS) entry which is preliminary data.</text>
</comment>
<feature type="region of interest" description="Disordered" evidence="1">
    <location>
        <begin position="86"/>
        <end position="236"/>
    </location>
</feature>
<feature type="compositionally biased region" description="Basic and acidic residues" evidence="1">
    <location>
        <begin position="134"/>
        <end position="155"/>
    </location>
</feature>
<evidence type="ECO:0000256" key="1">
    <source>
        <dbReference type="SAM" id="MobiDB-lite"/>
    </source>
</evidence>
<keyword evidence="3" id="KW-1185">Reference proteome</keyword>
<sequence length="302" mass="35095">MENILRSNRGVYTKKIALLKCLKEIESEKLEPSEEARLNCLLQSKLYAELAKESMEEYKKMTVKEYSKKDCKNEIPVGKYYELHDGKGIIKSNRSRERERERERERAEAPDPLPKGERREQNCEICNSSTEGNEPLKDEPTTKKCDDCQQDKKPNELTAIQDQGKDIKVCADCKQKRDDQKPPQDDPNRKPDKPNLPPNPQEESKKFGADFKDLKPQQQEDRKTVDDKWKNEYTKKPDYQRSSLCPYCQTNISYDKSKENFLDAKTQVKNQLEAHKKVCPKKGQGGDEHAEIPNDLKVDDKI</sequence>
<feature type="compositionally biased region" description="Basic and acidic residues" evidence="1">
    <location>
        <begin position="202"/>
        <end position="236"/>
    </location>
</feature>
<accession>A0A397SDN9</accession>
<gene>
    <name evidence="2" type="ORF">C1645_834756</name>
</gene>
<feature type="compositionally biased region" description="Basic and acidic residues" evidence="1">
    <location>
        <begin position="86"/>
        <end position="122"/>
    </location>
</feature>